<feature type="signal peptide" evidence="1">
    <location>
        <begin position="1"/>
        <end position="18"/>
    </location>
</feature>
<feature type="chain" id="PRO_5039468488" description="Peptidase C39-like domain-containing protein" evidence="1">
    <location>
        <begin position="19"/>
        <end position="445"/>
    </location>
</feature>
<evidence type="ECO:0000313" key="3">
    <source>
        <dbReference type="Proteomes" id="UP000823629"/>
    </source>
</evidence>
<name>A0A9D9D7K8_9BACL</name>
<dbReference type="AlphaFoldDB" id="A0A9D9D7K8"/>
<evidence type="ECO:0000313" key="2">
    <source>
        <dbReference type="EMBL" id="MBO8414530.1"/>
    </source>
</evidence>
<accession>A0A9D9D7K8</accession>
<gene>
    <name evidence="2" type="ORF">IAC78_03560</name>
</gene>
<reference evidence="2" key="2">
    <citation type="journal article" date="2021" name="PeerJ">
        <title>Extensive microbial diversity within the chicken gut microbiome revealed by metagenomics and culture.</title>
        <authorList>
            <person name="Gilroy R."/>
            <person name="Ravi A."/>
            <person name="Getino M."/>
            <person name="Pursley I."/>
            <person name="Horton D.L."/>
            <person name="Alikhan N.F."/>
            <person name="Baker D."/>
            <person name="Gharbi K."/>
            <person name="Hall N."/>
            <person name="Watson M."/>
            <person name="Adriaenssens E.M."/>
            <person name="Foster-Nyarko E."/>
            <person name="Jarju S."/>
            <person name="Secka A."/>
            <person name="Antonio M."/>
            <person name="Oren A."/>
            <person name="Chaudhuri R.R."/>
            <person name="La Ragione R."/>
            <person name="Hildebrand F."/>
            <person name="Pallen M.J."/>
        </authorList>
    </citation>
    <scope>NUCLEOTIDE SEQUENCE</scope>
    <source>
        <strain evidence="2">1748</strain>
    </source>
</reference>
<dbReference type="Proteomes" id="UP000823629">
    <property type="component" value="Unassembled WGS sequence"/>
</dbReference>
<reference evidence="2" key="1">
    <citation type="submission" date="2020-10" db="EMBL/GenBank/DDBJ databases">
        <authorList>
            <person name="Gilroy R."/>
        </authorList>
    </citation>
    <scope>NUCLEOTIDE SEQUENCE</scope>
    <source>
        <strain evidence="2">1748</strain>
    </source>
</reference>
<dbReference type="EMBL" id="JADING010000099">
    <property type="protein sequence ID" value="MBO8414530.1"/>
    <property type="molecule type" value="Genomic_DNA"/>
</dbReference>
<protein>
    <recommendedName>
        <fullName evidence="4">Peptidase C39-like domain-containing protein</fullName>
    </recommendedName>
</protein>
<keyword evidence="1" id="KW-0732">Signal</keyword>
<comment type="caution">
    <text evidence="2">The sequence shown here is derived from an EMBL/GenBank/DDBJ whole genome shotgun (WGS) entry which is preliminary data.</text>
</comment>
<proteinExistence type="predicted"/>
<organism evidence="2 3">
    <name type="scientific">Candidatus Scatoplasma merdavium</name>
    <dbReference type="NCBI Taxonomy" id="2840932"/>
    <lineage>
        <taxon>Bacteria</taxon>
        <taxon>Bacillati</taxon>
        <taxon>Bacillota</taxon>
        <taxon>Bacilli</taxon>
        <taxon>Bacillales</taxon>
        <taxon>Candidatus Scatoplasma</taxon>
    </lineage>
</organism>
<evidence type="ECO:0000256" key="1">
    <source>
        <dbReference type="SAM" id="SignalP"/>
    </source>
</evidence>
<sequence>MKKRIHLLLAILPFGTFAESSVPVKRKITDVSLYYSSKTDVSPEDEDTTDGFGIIPDFGIEIIPPSIKIPCGKFYTQKNFVREYFKNLDNNIIENLDGICGYTAIGMLLSFYDNYWYNGIIPDKHEAVCYLDSLSDNEYSSPGIKDNIASFRRLTDVINSSASEDNIADDIRSHTQDIIDSGSFLGELFDIALTEGFLEGDNITGWGVSFELVDTVLRKYVSNHQIAFKGASVVSNNFELAVDKDTSKYIESREAIRDEIIYYLKQGIPLIVGGTNVQGGHVCIAYEYDEDNDIIYGNLGWKGGTFILNECDEDRRPTHTTRVEENCHASLDEFFSGKGLADSGFSDYYGLVYDDEVAYHLHSNNYICNNKTYCSCKLGIHEHFYIYKCIDASYHSEECICYSDPVNKTHVFSSSYFNGGKEYAECGYCHYAYPISSGGPIVGYM</sequence>
<evidence type="ECO:0008006" key="4">
    <source>
        <dbReference type="Google" id="ProtNLM"/>
    </source>
</evidence>